<dbReference type="EMBL" id="GGEC01066741">
    <property type="protein sequence ID" value="MBX47225.1"/>
    <property type="molecule type" value="Transcribed_RNA"/>
</dbReference>
<name>A0A2P2NXN1_RHIMU</name>
<sequence length="47" mass="5561">MGHDKHYENAINSLQYNQNRLIKNSFSFLLSFFPLQVIRSFSLTIVE</sequence>
<accession>A0A2P2NXN1</accession>
<proteinExistence type="predicted"/>
<dbReference type="AlphaFoldDB" id="A0A2P2NXN1"/>
<reference evidence="1" key="1">
    <citation type="submission" date="2018-02" db="EMBL/GenBank/DDBJ databases">
        <title>Rhizophora mucronata_Transcriptome.</title>
        <authorList>
            <person name="Meera S.P."/>
            <person name="Sreeshan A."/>
            <person name="Augustine A."/>
        </authorList>
    </citation>
    <scope>NUCLEOTIDE SEQUENCE</scope>
    <source>
        <tissue evidence="1">Leaf</tissue>
    </source>
</reference>
<protein>
    <submittedName>
        <fullName evidence="1">Uncharacterized protein</fullName>
    </submittedName>
</protein>
<organism evidence="1">
    <name type="scientific">Rhizophora mucronata</name>
    <name type="common">Asiatic mangrove</name>
    <dbReference type="NCBI Taxonomy" id="61149"/>
    <lineage>
        <taxon>Eukaryota</taxon>
        <taxon>Viridiplantae</taxon>
        <taxon>Streptophyta</taxon>
        <taxon>Embryophyta</taxon>
        <taxon>Tracheophyta</taxon>
        <taxon>Spermatophyta</taxon>
        <taxon>Magnoliopsida</taxon>
        <taxon>eudicotyledons</taxon>
        <taxon>Gunneridae</taxon>
        <taxon>Pentapetalae</taxon>
        <taxon>rosids</taxon>
        <taxon>fabids</taxon>
        <taxon>Malpighiales</taxon>
        <taxon>Rhizophoraceae</taxon>
        <taxon>Rhizophora</taxon>
    </lineage>
</organism>
<evidence type="ECO:0000313" key="1">
    <source>
        <dbReference type="EMBL" id="MBX47225.1"/>
    </source>
</evidence>